<dbReference type="Proteomes" id="UP001608902">
    <property type="component" value="Unassembled WGS sequence"/>
</dbReference>
<evidence type="ECO:0000256" key="1">
    <source>
        <dbReference type="SAM" id="Phobius"/>
    </source>
</evidence>
<evidence type="ECO:0000313" key="3">
    <source>
        <dbReference type="EMBL" id="MFH4974271.1"/>
    </source>
</evidence>
<keyword evidence="1" id="KW-0472">Membrane</keyword>
<dbReference type="AlphaFoldDB" id="A0ABD6E4F1"/>
<protein>
    <submittedName>
        <fullName evidence="3">Uncharacterized protein</fullName>
    </submittedName>
</protein>
<accession>A0ABD6E4F1</accession>
<evidence type="ECO:0000256" key="2">
    <source>
        <dbReference type="SAM" id="SignalP"/>
    </source>
</evidence>
<name>A0ABD6E4F1_9BILA</name>
<organism evidence="3 4">
    <name type="scientific">Gnathostoma spinigerum</name>
    <dbReference type="NCBI Taxonomy" id="75299"/>
    <lineage>
        <taxon>Eukaryota</taxon>
        <taxon>Metazoa</taxon>
        <taxon>Ecdysozoa</taxon>
        <taxon>Nematoda</taxon>
        <taxon>Chromadorea</taxon>
        <taxon>Rhabditida</taxon>
        <taxon>Spirurina</taxon>
        <taxon>Gnathostomatomorpha</taxon>
        <taxon>Gnathostomatoidea</taxon>
        <taxon>Gnathostomatidae</taxon>
        <taxon>Gnathostoma</taxon>
    </lineage>
</organism>
<sequence>MLFSIFATVIFVESNCVLSFNAISSANQQRSLKSNAAQSQFIKVYHYYDNITNCLEACEVQCELIQVVHNDVGEKWQYTCHQRRMLHSSPHRSTRGAFLIILLGAALILGCTGFAMCFLCICCWDMQYPSTRSCPNRSPIMPHVSSI</sequence>
<keyword evidence="4" id="KW-1185">Reference proteome</keyword>
<feature type="signal peptide" evidence="2">
    <location>
        <begin position="1"/>
        <end position="19"/>
    </location>
</feature>
<gene>
    <name evidence="3" type="ORF">AB6A40_000980</name>
</gene>
<proteinExistence type="predicted"/>
<feature type="chain" id="PRO_5044848976" evidence="2">
    <location>
        <begin position="20"/>
        <end position="147"/>
    </location>
</feature>
<keyword evidence="1" id="KW-0812">Transmembrane</keyword>
<keyword evidence="1" id="KW-1133">Transmembrane helix</keyword>
<evidence type="ECO:0000313" key="4">
    <source>
        <dbReference type="Proteomes" id="UP001608902"/>
    </source>
</evidence>
<feature type="transmembrane region" description="Helical" evidence="1">
    <location>
        <begin position="97"/>
        <end position="124"/>
    </location>
</feature>
<reference evidence="3 4" key="1">
    <citation type="submission" date="2024-08" db="EMBL/GenBank/DDBJ databases">
        <title>Gnathostoma spinigerum genome.</title>
        <authorList>
            <person name="Gonzalez-Bertolin B."/>
            <person name="Monzon S."/>
            <person name="Zaballos A."/>
            <person name="Jimenez P."/>
            <person name="Dekumyoy P."/>
            <person name="Varona S."/>
            <person name="Cuesta I."/>
            <person name="Sumanam S."/>
            <person name="Adisakwattana P."/>
            <person name="Gasser R.B."/>
            <person name="Hernandez-Gonzalez A."/>
            <person name="Young N.D."/>
            <person name="Perteguer M.J."/>
        </authorList>
    </citation>
    <scope>NUCLEOTIDE SEQUENCE [LARGE SCALE GENOMIC DNA]</scope>
    <source>
        <strain evidence="3">AL3</strain>
        <tissue evidence="3">Liver</tissue>
    </source>
</reference>
<dbReference type="EMBL" id="JBGFUD010000324">
    <property type="protein sequence ID" value="MFH4974271.1"/>
    <property type="molecule type" value="Genomic_DNA"/>
</dbReference>
<keyword evidence="2" id="KW-0732">Signal</keyword>
<comment type="caution">
    <text evidence="3">The sequence shown here is derived from an EMBL/GenBank/DDBJ whole genome shotgun (WGS) entry which is preliminary data.</text>
</comment>